<dbReference type="AlphaFoldDB" id="A0AAU7XC54"/>
<dbReference type="KEGG" id="mflg:ABS361_03455"/>
<feature type="transmembrane region" description="Helical" evidence="1">
    <location>
        <begin position="7"/>
        <end position="29"/>
    </location>
</feature>
<evidence type="ECO:0000313" key="3">
    <source>
        <dbReference type="EMBL" id="XBY45353.1"/>
    </source>
</evidence>
<reference evidence="3" key="1">
    <citation type="submission" date="2024-06" db="EMBL/GenBank/DDBJ databases">
        <title>Methylostella associata gen. nov., sp. nov., a novel Ancalomicrobiaceae-affiliated facultatively methylotrophic bacteria that feed on methanotrophs of the genus Methylococcus.</title>
        <authorList>
            <person name="Saltykova V."/>
            <person name="Danilova O.V."/>
            <person name="Oshkin I.Y."/>
            <person name="Belova S.E."/>
            <person name="Pimenov N.V."/>
            <person name="Dedysh S.N."/>
        </authorList>
    </citation>
    <scope>NUCLEOTIDE SEQUENCE</scope>
    <source>
        <strain evidence="3">S20</strain>
    </source>
</reference>
<dbReference type="RefSeq" id="WP_407050446.1">
    <property type="nucleotide sequence ID" value="NZ_CP158568.1"/>
</dbReference>
<evidence type="ECO:0000259" key="2">
    <source>
        <dbReference type="Pfam" id="PF02470"/>
    </source>
</evidence>
<dbReference type="InterPro" id="IPR003399">
    <property type="entry name" value="Mce/MlaD"/>
</dbReference>
<proteinExistence type="predicted"/>
<dbReference type="Gene3D" id="1.10.287.950">
    <property type="entry name" value="Methyl-accepting chemotaxis protein"/>
    <property type="match status" value="1"/>
</dbReference>
<evidence type="ECO:0000256" key="1">
    <source>
        <dbReference type="SAM" id="Phobius"/>
    </source>
</evidence>
<dbReference type="SUPFAM" id="SSF58104">
    <property type="entry name" value="Methyl-accepting chemotaxis protein (MCP) signaling domain"/>
    <property type="match status" value="1"/>
</dbReference>
<keyword evidence="1" id="KW-0472">Membrane</keyword>
<dbReference type="PANTHER" id="PTHR36698">
    <property type="entry name" value="BLL5892 PROTEIN"/>
    <property type="match status" value="1"/>
</dbReference>
<protein>
    <submittedName>
        <fullName evidence="3">MlaD family protein</fullName>
    </submittedName>
</protein>
<feature type="domain" description="Mce/MlaD" evidence="2">
    <location>
        <begin position="47"/>
        <end position="113"/>
    </location>
</feature>
<dbReference type="EMBL" id="CP158568">
    <property type="protein sequence ID" value="XBY45353.1"/>
    <property type="molecule type" value="Genomic_DNA"/>
</dbReference>
<name>A0AAU7XC54_9HYPH</name>
<dbReference type="PANTHER" id="PTHR36698:SF2">
    <property type="entry name" value="MCE_MLAD DOMAIN-CONTAINING PROTEIN"/>
    <property type="match status" value="1"/>
</dbReference>
<keyword evidence="1" id="KW-0812">Transmembrane</keyword>
<organism evidence="3">
    <name type="scientific">Methyloraptor flagellatus</name>
    <dbReference type="NCBI Taxonomy" id="3162530"/>
    <lineage>
        <taxon>Bacteria</taxon>
        <taxon>Pseudomonadati</taxon>
        <taxon>Pseudomonadota</taxon>
        <taxon>Alphaproteobacteria</taxon>
        <taxon>Hyphomicrobiales</taxon>
        <taxon>Ancalomicrobiaceae</taxon>
        <taxon>Methyloraptor</taxon>
    </lineage>
</organism>
<dbReference type="Pfam" id="PF02470">
    <property type="entry name" value="MlaD"/>
    <property type="match status" value="1"/>
</dbReference>
<accession>A0AAU7XC54</accession>
<keyword evidence="1" id="KW-1133">Transmembrane helix</keyword>
<sequence length="357" mass="37607">METRANLVTVGLFVLAVIAAGFVSVYWLLRGSDSGPRAELIIVFPGSVSGLVNGAAVSFNGIKVGQVTRLSFAPDDPTRVIAAVTIDATTPVKRDSRASLGYQGLTGVATVQIWGGSADSPPMIPIEPGKNTLYAERSSVQDIIEGAQRVLGKVDNAVSTIDKVVQDNAEPINRTLKNAETFSDALAKNSGNVERFMADVGKAADVLSKTSGKIETLVEDLDTVVKSIDPKQVSAIVENVNKVSGDVAKASSEIDGVMKDARAAAGRLKTFSDDLNNALGDVRKLVTAVDPDKVRGIVNDVGDFSHRLSAQGGNIDEIVGRAKTISENLDKFSKDVSAKSETVTKIIDDAGKIAERL</sequence>
<gene>
    <name evidence="3" type="ORF">ABS361_03455</name>
</gene>